<evidence type="ECO:0000256" key="1">
    <source>
        <dbReference type="SAM" id="Phobius"/>
    </source>
</evidence>
<feature type="transmembrane region" description="Helical" evidence="1">
    <location>
        <begin position="336"/>
        <end position="357"/>
    </location>
</feature>
<proteinExistence type="predicted"/>
<accession>A0A0F9U5M3</accession>
<organism evidence="2">
    <name type="scientific">marine sediment metagenome</name>
    <dbReference type="NCBI Taxonomy" id="412755"/>
    <lineage>
        <taxon>unclassified sequences</taxon>
        <taxon>metagenomes</taxon>
        <taxon>ecological metagenomes</taxon>
    </lineage>
</organism>
<dbReference type="PANTHER" id="PTHR34219:SF3">
    <property type="entry name" value="BLL7967 PROTEIN"/>
    <property type="match status" value="1"/>
</dbReference>
<keyword evidence="1" id="KW-0472">Membrane</keyword>
<feature type="transmembrane region" description="Helical" evidence="1">
    <location>
        <begin position="137"/>
        <end position="166"/>
    </location>
</feature>
<reference evidence="2" key="1">
    <citation type="journal article" date="2015" name="Nature">
        <title>Complex archaea that bridge the gap between prokaryotes and eukaryotes.</title>
        <authorList>
            <person name="Spang A."/>
            <person name="Saw J.H."/>
            <person name="Jorgensen S.L."/>
            <person name="Zaremba-Niedzwiedzka K."/>
            <person name="Martijn J."/>
            <person name="Lind A.E."/>
            <person name="van Eijk R."/>
            <person name="Schleper C."/>
            <person name="Guy L."/>
            <person name="Ettema T.J."/>
        </authorList>
    </citation>
    <scope>NUCLEOTIDE SEQUENCE</scope>
</reference>
<dbReference type="InterPro" id="IPR005625">
    <property type="entry name" value="PepSY-ass_TM"/>
</dbReference>
<dbReference type="PANTHER" id="PTHR34219">
    <property type="entry name" value="IRON-REGULATED INNER MEMBRANE PROTEIN-RELATED"/>
    <property type="match status" value="1"/>
</dbReference>
<keyword evidence="1" id="KW-0812">Transmembrane</keyword>
<feature type="transmembrane region" description="Helical" evidence="1">
    <location>
        <begin position="187"/>
        <end position="207"/>
    </location>
</feature>
<dbReference type="EMBL" id="LAZR01000128">
    <property type="protein sequence ID" value="KKN88495.1"/>
    <property type="molecule type" value="Genomic_DNA"/>
</dbReference>
<evidence type="ECO:0008006" key="3">
    <source>
        <dbReference type="Google" id="ProtNLM"/>
    </source>
</evidence>
<dbReference type="Pfam" id="PF03929">
    <property type="entry name" value="PepSY_TM"/>
    <property type="match status" value="1"/>
</dbReference>
<gene>
    <name evidence="2" type="ORF">LCGC14_0247920</name>
</gene>
<protein>
    <recommendedName>
        <fullName evidence="3">PepSY domain-containing protein</fullName>
    </recommendedName>
</protein>
<dbReference type="AlphaFoldDB" id="A0A0F9U5M3"/>
<name>A0A0F9U5M3_9ZZZZ</name>
<comment type="caution">
    <text evidence="2">The sequence shown here is derived from an EMBL/GenBank/DDBJ whole genome shotgun (WGS) entry which is preliminary data.</text>
</comment>
<feature type="transmembrane region" description="Helical" evidence="1">
    <location>
        <begin position="12"/>
        <end position="33"/>
    </location>
</feature>
<evidence type="ECO:0000313" key="2">
    <source>
        <dbReference type="EMBL" id="KKN88495.1"/>
    </source>
</evidence>
<keyword evidence="1" id="KW-1133">Transmembrane helix</keyword>
<sequence>MNVKAWFLVHKWTSLVCTLFLLLLCITGLPLIFHEEIDHFFEEETEAPPMPADTPQANLDRIVDAALSERPDAVIRFMFWDNEEHPNMSFVSMAKSMDAPPDEFISLVIDSRTAALLDAPEPDRGFMYIMFKLHVDLFAGLPGMLFLGFMGLLFVVAIISGLVLYAPFMRKLDFGTVRRQRSSRLKWLDLHNLLGAVTMVWALVVGLTGSINTLSPLVIGYWQQDQFATMAADYQDQPAPQKLGSLQASVNTADAAIQNMHMSFIAWPGSQFSTKHHYAIFYKGDTPLTARLLQPVLVDAQSSKLLPPEPTPWYVTTLLMSQPLHFGDYGAMPLKIIWALLDLATIVVLGSGLYLWLGRRSSTARRVAEVKSGGLAEEVNA</sequence>